<organism evidence="1 2">
    <name type="scientific">Phaseolus angularis</name>
    <name type="common">Azuki bean</name>
    <name type="synonym">Vigna angularis</name>
    <dbReference type="NCBI Taxonomy" id="3914"/>
    <lineage>
        <taxon>Eukaryota</taxon>
        <taxon>Viridiplantae</taxon>
        <taxon>Streptophyta</taxon>
        <taxon>Embryophyta</taxon>
        <taxon>Tracheophyta</taxon>
        <taxon>Spermatophyta</taxon>
        <taxon>Magnoliopsida</taxon>
        <taxon>eudicotyledons</taxon>
        <taxon>Gunneridae</taxon>
        <taxon>Pentapetalae</taxon>
        <taxon>rosids</taxon>
        <taxon>fabids</taxon>
        <taxon>Fabales</taxon>
        <taxon>Fabaceae</taxon>
        <taxon>Papilionoideae</taxon>
        <taxon>50 kb inversion clade</taxon>
        <taxon>NPAAA clade</taxon>
        <taxon>indigoferoid/millettioid clade</taxon>
        <taxon>Phaseoleae</taxon>
        <taxon>Vigna</taxon>
    </lineage>
</organism>
<evidence type="ECO:0000313" key="2">
    <source>
        <dbReference type="Proteomes" id="UP000743370"/>
    </source>
</evidence>
<dbReference type="PANTHER" id="PTHR34277">
    <property type="entry name" value="CLAVATA3/ESR (CLE)-RELATED PROTEIN 26"/>
    <property type="match status" value="1"/>
</dbReference>
<dbReference type="InterPro" id="IPR039316">
    <property type="entry name" value="CLE25/26"/>
</dbReference>
<protein>
    <submittedName>
        <fullName evidence="1">Uncharacterized protein</fullName>
    </submittedName>
</protein>
<gene>
    <name evidence="1" type="ORF">HKW66_Vig0243640</name>
</gene>
<evidence type="ECO:0000313" key="1">
    <source>
        <dbReference type="EMBL" id="KAG2376734.1"/>
    </source>
</evidence>
<name>A0A8T0JLC6_PHAAN</name>
<dbReference type="PANTHER" id="PTHR34277:SF2">
    <property type="entry name" value="CLAVATA3_ESR (CLE)-RELATED PROTEIN 26"/>
    <property type="match status" value="1"/>
</dbReference>
<accession>A0A8T0JLC6</accession>
<proteinExistence type="predicted"/>
<dbReference type="EMBL" id="JABFOF010000010">
    <property type="protein sequence ID" value="KAG2376734.1"/>
    <property type="molecule type" value="Genomic_DNA"/>
</dbReference>
<sequence length="131" mass="14553">MATSTRASSSFFLPKFFRALLVGGLLCLLLLVTLGGGEGSRQPATQWSEERVKHGVVVGRDMPVDREELDFNYMSKRRVPNGPDPIHNRKDEKPAIGVGELEILVDHLGKLRSMGIRQASATLQKMTEYDN</sequence>
<comment type="caution">
    <text evidence="1">The sequence shown here is derived from an EMBL/GenBank/DDBJ whole genome shotgun (WGS) entry which is preliminary data.</text>
</comment>
<dbReference type="Proteomes" id="UP000743370">
    <property type="component" value="Unassembled WGS sequence"/>
</dbReference>
<dbReference type="AlphaFoldDB" id="A0A8T0JLC6"/>
<reference evidence="1 2" key="1">
    <citation type="submission" date="2020-05" db="EMBL/GenBank/DDBJ databases">
        <title>Vigna angularis (adzuki bean) Var. LongXiaoDou No. 4 denovo assembly.</title>
        <authorList>
            <person name="Xiang H."/>
        </authorList>
    </citation>
    <scope>NUCLEOTIDE SEQUENCE [LARGE SCALE GENOMIC DNA]</scope>
    <source>
        <tissue evidence="1">Leaf</tissue>
    </source>
</reference>